<reference evidence="7" key="2">
    <citation type="journal article" date="2010" name="Stand. Genomic Sci.">
        <title>Complete genome sequence of Thermaerobacter marianensis type strain (7p75aT).</title>
        <authorList>
            <person name="Han C."/>
            <person name="Gu W."/>
            <person name="Zhang X."/>
            <person name="Lapidus A."/>
            <person name="Nolan M."/>
            <person name="Copeland A."/>
            <person name="Lucas S."/>
            <person name="Glavina Del Rio T."/>
            <person name="Tice H."/>
            <person name="Cheng J."/>
            <person name="Tapia R."/>
            <person name="Goodwin L."/>
            <person name="Pitluck S."/>
            <person name="Pagani I."/>
            <person name="Ivanova N."/>
            <person name="Mavromatis K."/>
            <person name="Mikhailova N."/>
            <person name="Pati A."/>
            <person name="Chen A."/>
            <person name="Palaniappan K."/>
            <person name="Land M."/>
            <person name="Hauser L."/>
            <person name="Chang Y."/>
            <person name="Jeffries C."/>
            <person name="Schneider S."/>
            <person name="Rohde M."/>
            <person name="Goker M."/>
            <person name="Pukall R."/>
            <person name="Woyke T."/>
            <person name="Bristow J."/>
            <person name="Eisen J."/>
            <person name="Markowitz V."/>
            <person name="Hugenholtz P."/>
            <person name="Kyrpides N."/>
            <person name="Klenk H."/>
            <person name="Detter J."/>
        </authorList>
    </citation>
    <scope>NUCLEOTIDE SEQUENCE [LARGE SCALE GENOMIC DNA]</scope>
    <source>
        <strain evidence="7">ATCC 700841 / DSM 12885 / JCM 10246 / 7p75a</strain>
    </source>
</reference>
<dbReference type="STRING" id="644966.Tmar_1364"/>
<proteinExistence type="inferred from homology"/>
<name>E6SMB8_THEM7</name>
<organism evidence="6 7">
    <name type="scientific">Thermaerobacter marianensis (strain ATCC 700841 / DSM 12885 / JCM 10246 / 7p75a)</name>
    <dbReference type="NCBI Taxonomy" id="644966"/>
    <lineage>
        <taxon>Bacteria</taxon>
        <taxon>Bacillati</taxon>
        <taxon>Bacillota</taxon>
        <taxon>Clostridia</taxon>
        <taxon>Eubacteriales</taxon>
        <taxon>Clostridiales Family XVII. Incertae Sedis</taxon>
        <taxon>Thermaerobacter</taxon>
    </lineage>
</organism>
<dbReference type="RefSeq" id="WP_013495782.1">
    <property type="nucleotide sequence ID" value="NC_014831.1"/>
</dbReference>
<keyword evidence="2" id="KW-0689">Ribosomal protein</keyword>
<evidence type="ECO:0000256" key="2">
    <source>
        <dbReference type="ARBA" id="ARBA00022980"/>
    </source>
</evidence>
<dbReference type="OrthoDB" id="9810507at2"/>
<dbReference type="SMART" id="SM00316">
    <property type="entry name" value="S1"/>
    <property type="match status" value="1"/>
</dbReference>
<dbReference type="KEGG" id="tmr:Tmar_1364"/>
<comment type="similarity">
    <text evidence="1">Belongs to the bacterial ribosomal protein bS1 family.</text>
</comment>
<sequence>MAEAYTVGDIVEGTVDGITGFGAFVKLPDGRTGLVHISEIAHGWVENVSDHLSVGDTVKVKVLRIDEANNKIALSIKATQPAPPDGGRRPRRDNRDFERKLADFLKQSEKKLRDARLERW</sequence>
<gene>
    <name evidence="6" type="ordered locus">Tmar_1364</name>
</gene>
<dbReference type="AlphaFoldDB" id="E6SMB8"/>
<dbReference type="HOGENOM" id="CLU_128762_0_0_9"/>
<dbReference type="GO" id="GO:0003735">
    <property type="term" value="F:structural constituent of ribosome"/>
    <property type="evidence" value="ECO:0007669"/>
    <property type="project" value="TreeGrafter"/>
</dbReference>
<dbReference type="Proteomes" id="UP000008915">
    <property type="component" value="Chromosome"/>
</dbReference>
<evidence type="ECO:0000259" key="5">
    <source>
        <dbReference type="PROSITE" id="PS50126"/>
    </source>
</evidence>
<dbReference type="EMBL" id="CP002344">
    <property type="protein sequence ID" value="ADU51477.1"/>
    <property type="molecule type" value="Genomic_DNA"/>
</dbReference>
<keyword evidence="3" id="KW-0687">Ribonucleoprotein</keyword>
<dbReference type="GO" id="GO:0005737">
    <property type="term" value="C:cytoplasm"/>
    <property type="evidence" value="ECO:0007669"/>
    <property type="project" value="UniProtKB-ARBA"/>
</dbReference>
<dbReference type="PROSITE" id="PS50126">
    <property type="entry name" value="S1"/>
    <property type="match status" value="1"/>
</dbReference>
<dbReference type="InterPro" id="IPR050437">
    <property type="entry name" value="Ribos_protein_bS1-like"/>
</dbReference>
<feature type="domain" description="S1 motif" evidence="5">
    <location>
        <begin position="8"/>
        <end position="77"/>
    </location>
</feature>
<keyword evidence="7" id="KW-1185">Reference proteome</keyword>
<protein>
    <submittedName>
        <fullName evidence="6">RNA binding S1 domain protein</fullName>
    </submittedName>
</protein>
<dbReference type="FunFam" id="2.40.50.140:FF:000051">
    <property type="entry name" value="RNA-binding transcriptional accessory protein"/>
    <property type="match status" value="1"/>
</dbReference>
<accession>E6SMB8</accession>
<dbReference type="GO" id="GO:0003729">
    <property type="term" value="F:mRNA binding"/>
    <property type="evidence" value="ECO:0007669"/>
    <property type="project" value="UniProtKB-ARBA"/>
</dbReference>
<dbReference type="GO" id="GO:0006412">
    <property type="term" value="P:translation"/>
    <property type="evidence" value="ECO:0007669"/>
    <property type="project" value="TreeGrafter"/>
</dbReference>
<evidence type="ECO:0000256" key="4">
    <source>
        <dbReference type="SAM" id="MobiDB-lite"/>
    </source>
</evidence>
<dbReference type="PANTHER" id="PTHR10724:SF7">
    <property type="entry name" value="SMALL RIBOSOMAL SUBUNIT PROTEIN BS1C"/>
    <property type="match status" value="1"/>
</dbReference>
<dbReference type="PANTHER" id="PTHR10724">
    <property type="entry name" value="30S RIBOSOMAL PROTEIN S1"/>
    <property type="match status" value="1"/>
</dbReference>
<dbReference type="GO" id="GO:0005840">
    <property type="term" value="C:ribosome"/>
    <property type="evidence" value="ECO:0007669"/>
    <property type="project" value="UniProtKB-KW"/>
</dbReference>
<dbReference type="Pfam" id="PF00575">
    <property type="entry name" value="S1"/>
    <property type="match status" value="1"/>
</dbReference>
<dbReference type="Gene3D" id="2.40.50.140">
    <property type="entry name" value="Nucleic acid-binding proteins"/>
    <property type="match status" value="1"/>
</dbReference>
<reference evidence="6 7" key="1">
    <citation type="journal article" date="2010" name="Stand. Genomic Sci.">
        <title>Complete genome sequence of Thermaerobacter marianensis type strain (7p75a).</title>
        <authorList>
            <person name="Han C."/>
            <person name="Gu W."/>
            <person name="Zhang X."/>
            <person name="Lapidus A."/>
            <person name="Nolan M."/>
            <person name="Copeland A."/>
            <person name="Lucas S."/>
            <person name="Del Rio T.G."/>
            <person name="Tice H."/>
            <person name="Cheng J.F."/>
            <person name="Tapia R."/>
            <person name="Goodwin L."/>
            <person name="Pitluck S."/>
            <person name="Pagani I."/>
            <person name="Ivanova N."/>
            <person name="Mavromatis K."/>
            <person name="Mikhailova N."/>
            <person name="Pati A."/>
            <person name="Chen A."/>
            <person name="Palaniappan K."/>
            <person name="Land M."/>
            <person name="Hauser L."/>
            <person name="Chang Y.J."/>
            <person name="Jeffries C.D."/>
            <person name="Schneider S."/>
            <person name="Rohde M."/>
            <person name="Goker M."/>
            <person name="Pukall R."/>
            <person name="Woyke T."/>
            <person name="Bristow J."/>
            <person name="Eisen J.A."/>
            <person name="Markowitz V."/>
            <person name="Hugenholtz P."/>
            <person name="Kyrpides N.C."/>
            <person name="Klenk H.P."/>
            <person name="Detter J.C."/>
        </authorList>
    </citation>
    <scope>NUCLEOTIDE SEQUENCE [LARGE SCALE GENOMIC DNA]</scope>
    <source>
        <strain evidence="7">ATCC 700841 / DSM 12885 / JCM 10246 / 7p75a</strain>
    </source>
</reference>
<dbReference type="InterPro" id="IPR003029">
    <property type="entry name" value="S1_domain"/>
</dbReference>
<dbReference type="InterPro" id="IPR012340">
    <property type="entry name" value="NA-bd_OB-fold"/>
</dbReference>
<evidence type="ECO:0000313" key="7">
    <source>
        <dbReference type="Proteomes" id="UP000008915"/>
    </source>
</evidence>
<dbReference type="CDD" id="cd05692">
    <property type="entry name" value="S1_RPS1_repeat_hs4"/>
    <property type="match status" value="1"/>
</dbReference>
<evidence type="ECO:0000256" key="3">
    <source>
        <dbReference type="ARBA" id="ARBA00023274"/>
    </source>
</evidence>
<evidence type="ECO:0000256" key="1">
    <source>
        <dbReference type="ARBA" id="ARBA00006767"/>
    </source>
</evidence>
<dbReference type="GO" id="GO:1990904">
    <property type="term" value="C:ribonucleoprotein complex"/>
    <property type="evidence" value="ECO:0007669"/>
    <property type="project" value="UniProtKB-KW"/>
</dbReference>
<evidence type="ECO:0000313" key="6">
    <source>
        <dbReference type="EMBL" id="ADU51477.1"/>
    </source>
</evidence>
<feature type="region of interest" description="Disordered" evidence="4">
    <location>
        <begin position="75"/>
        <end position="95"/>
    </location>
</feature>
<dbReference type="SUPFAM" id="SSF50249">
    <property type="entry name" value="Nucleic acid-binding proteins"/>
    <property type="match status" value="1"/>
</dbReference>
<dbReference type="eggNOG" id="COG1098">
    <property type="taxonomic scope" value="Bacteria"/>
</dbReference>